<comment type="function">
    <text evidence="4 6">Activation of RuBisCO (ribulose-1,5-bisphosphate carboxylase/oxygenase; EC 4.1.1.39) involves the ATP-dependent carboxylation of the epsilon-amino group of lysine leading to a carbamate structure.</text>
</comment>
<dbReference type="GO" id="GO:0016887">
    <property type="term" value="F:ATP hydrolysis activity"/>
    <property type="evidence" value="ECO:0007669"/>
    <property type="project" value="UniProtKB-UniRule"/>
</dbReference>
<evidence type="ECO:0000256" key="5">
    <source>
        <dbReference type="ARBA" id="ARBA00025781"/>
    </source>
</evidence>
<dbReference type="Gene3D" id="3.40.50.300">
    <property type="entry name" value="P-loop containing nucleotide triphosphate hydrolases"/>
    <property type="match status" value="1"/>
</dbReference>
<comment type="similarity">
    <text evidence="5 6">Belongs to the RuBisCO activase family.</text>
</comment>
<accession>A0A1Y5IIT2</accession>
<dbReference type="SUPFAM" id="SSF52821">
    <property type="entry name" value="Rhodanese/Cell cycle control phosphatase"/>
    <property type="match status" value="1"/>
</dbReference>
<evidence type="ECO:0000256" key="2">
    <source>
        <dbReference type="ARBA" id="ARBA00022741"/>
    </source>
</evidence>
<dbReference type="GO" id="GO:0005524">
    <property type="term" value="F:ATP binding"/>
    <property type="evidence" value="ECO:0007669"/>
    <property type="project" value="UniProtKB-UniRule"/>
</dbReference>
<dbReference type="Gene3D" id="3.40.250.10">
    <property type="entry name" value="Rhodanese-like domain"/>
    <property type="match status" value="1"/>
</dbReference>
<feature type="domain" description="Ribulose bisphosphate carboxylase/oxygenase activase AAA helical" evidence="9">
    <location>
        <begin position="270"/>
        <end position="366"/>
    </location>
</feature>
<feature type="region of interest" description="Disordered" evidence="7">
    <location>
        <begin position="389"/>
        <end position="408"/>
    </location>
</feature>
<comment type="subcellular location">
    <subcellularLocation>
        <location evidence="1 6">Plastid</location>
        <location evidence="1 6">Chloroplast stroma</location>
    </subcellularLocation>
</comment>
<dbReference type="Proteomes" id="UP000195557">
    <property type="component" value="Unassembled WGS sequence"/>
</dbReference>
<dbReference type="Gene3D" id="1.10.8.1070">
    <property type="match status" value="1"/>
</dbReference>
<evidence type="ECO:0000256" key="6">
    <source>
        <dbReference type="RuleBase" id="RU369045"/>
    </source>
</evidence>
<dbReference type="InterPro" id="IPR036873">
    <property type="entry name" value="Rhodanese-like_dom_sf"/>
</dbReference>
<proteinExistence type="inferred from homology"/>
<evidence type="ECO:0000256" key="7">
    <source>
        <dbReference type="SAM" id="MobiDB-lite"/>
    </source>
</evidence>
<reference evidence="10" key="1">
    <citation type="submission" date="2017-04" db="EMBL/GenBank/DDBJ databases">
        <title>Population genomics of picophytoplankton unveils novel chromosome hypervariability.</title>
        <authorList>
            <consortium name="DOE Joint Genome Institute"/>
            <person name="Blanc-Mathieu R."/>
            <person name="Krasovec M."/>
            <person name="Hebrard M."/>
            <person name="Yau S."/>
            <person name="Desgranges E."/>
            <person name="Martin J."/>
            <person name="Schackwitz W."/>
            <person name="Kuo A."/>
            <person name="Salin G."/>
            <person name="Donnadieu C."/>
            <person name="Desdevises Y."/>
            <person name="Sanchez-Ferandin S."/>
            <person name="Moreau H."/>
            <person name="Rivals E."/>
            <person name="Grigoriev I.V."/>
            <person name="Grimsley N."/>
            <person name="Eyre-Walker A."/>
            <person name="Piganeau G."/>
        </authorList>
    </citation>
    <scope>NUCLEOTIDE SEQUENCE [LARGE SCALE GENOMIC DNA]</scope>
    <source>
        <strain evidence="10">RCC 1115</strain>
    </source>
</reference>
<dbReference type="Pfam" id="PF00004">
    <property type="entry name" value="AAA"/>
    <property type="match status" value="1"/>
</dbReference>
<keyword evidence="6" id="KW-0150">Chloroplast</keyword>
<dbReference type="InterPro" id="IPR044960">
    <property type="entry name" value="RCA-like"/>
</dbReference>
<evidence type="ECO:0000256" key="4">
    <source>
        <dbReference type="ARBA" id="ARBA00025556"/>
    </source>
</evidence>
<name>A0A1Y5IIT2_OSTTA</name>
<dbReference type="InterPro" id="IPR003959">
    <property type="entry name" value="ATPase_AAA_core"/>
</dbReference>
<dbReference type="GO" id="GO:0009570">
    <property type="term" value="C:chloroplast stroma"/>
    <property type="evidence" value="ECO:0007669"/>
    <property type="project" value="UniProtKB-SubCell"/>
</dbReference>
<dbReference type="InterPro" id="IPR027417">
    <property type="entry name" value="P-loop_NTPase"/>
</dbReference>
<dbReference type="InterPro" id="IPR048571">
    <property type="entry name" value="RuBisCO_activase_AAA_helical"/>
</dbReference>
<dbReference type="GO" id="GO:0000502">
    <property type="term" value="C:proteasome complex"/>
    <property type="evidence" value="ECO:0007669"/>
    <property type="project" value="UniProtKB-KW"/>
</dbReference>
<dbReference type="eggNOG" id="KOG0651">
    <property type="taxonomic scope" value="Eukaryota"/>
</dbReference>
<evidence type="ECO:0000259" key="9">
    <source>
        <dbReference type="Pfam" id="PF21228"/>
    </source>
</evidence>
<dbReference type="SUPFAM" id="SSF52540">
    <property type="entry name" value="P-loop containing nucleoside triphosphate hydrolases"/>
    <property type="match status" value="1"/>
</dbReference>
<evidence type="ECO:0000256" key="1">
    <source>
        <dbReference type="ARBA" id="ARBA00004470"/>
    </source>
</evidence>
<keyword evidence="3 6" id="KW-0067">ATP-binding</keyword>
<dbReference type="GO" id="GO:0046863">
    <property type="term" value="F:ribulose-1,5-bisphosphate carboxylase/oxygenase activator activity"/>
    <property type="evidence" value="ECO:0007669"/>
    <property type="project" value="UniProtKB-UniRule"/>
</dbReference>
<keyword evidence="6" id="KW-0934">Plastid</keyword>
<gene>
    <name evidence="10" type="ORF">BE221DRAFT_188757</name>
</gene>
<dbReference type="PANTHER" id="PTHR32429">
    <property type="match status" value="1"/>
</dbReference>
<protein>
    <recommendedName>
        <fullName evidence="6">Ribulose bisphosphate carboxylase/oxygenase activase, chloroplastic</fullName>
        <shortName evidence="6">RA</shortName>
        <shortName evidence="6">RuBisCO activase</shortName>
    </recommendedName>
</protein>
<evidence type="ECO:0000259" key="8">
    <source>
        <dbReference type="Pfam" id="PF00004"/>
    </source>
</evidence>
<keyword evidence="10" id="KW-0647">Proteasome</keyword>
<sequence length="594" mass="65454">MRARASARVGSTARARAASRGRRVVARAVGGREDALGGQDFIYSQRSGVEETLFKGVVLGVDADVASGEHREGGFRSFGNVEGEFYVPERFMERVATHVAKNLLADRDGLRSAKPAVMLGIWGHKGCGKTFNVELACKRMGLMPIVTSAGELEDGTAGEPGAMLRRRYLTAARAMRETGRLSCLIINDIDAGIGRFRDDLGTVNNQITHGTLMNICDNPTLVSEGNAWRHDAKMTNARVPIIVTGNDFSRLYAPLTRDGRMDLWMWEPTRDELAKMLHAITKDDGLSEKDCETLVDTFPQQPLDFFGAIRARVYDDAVRDFILDVGLVGMNEALVGGVESKRKTLGKVNASLERLIQAGHELCEEQENVSNIQLAREYMRWQDPEDLERARSLESAARTRGPPTTYEPDETAVAMREEAKATMRAAAAERARTAGPVAVEEVEECEIEEVPWRVENIGEAQRLYESGTTCFDIRPLKDFNRETLKGATSMPAAVRTGGISDFVDTPAVDAMLAAIAADKKYEKTSTVVVFHGAEASEAYRADALRALTTVFDDVIEVEGGFPFYFKHFTPGGKRRPRYVGYGAENEETFWTASN</sequence>
<evidence type="ECO:0000256" key="3">
    <source>
        <dbReference type="ARBA" id="ARBA00022840"/>
    </source>
</evidence>
<dbReference type="AlphaFoldDB" id="A0A1Y5IIT2"/>
<dbReference type="PANTHER" id="PTHR32429:SF11">
    <property type="entry name" value="RIBULOSE BISPHOSPHATE CARBOXYLASE_OXYGENASE ACTIVASE, CHLOROPLASTIC"/>
    <property type="match status" value="1"/>
</dbReference>
<organism evidence="10">
    <name type="scientific">Ostreococcus tauri</name>
    <name type="common">Marine green alga</name>
    <dbReference type="NCBI Taxonomy" id="70448"/>
    <lineage>
        <taxon>Eukaryota</taxon>
        <taxon>Viridiplantae</taxon>
        <taxon>Chlorophyta</taxon>
        <taxon>Mamiellophyceae</taxon>
        <taxon>Mamiellales</taxon>
        <taxon>Bathycoccaceae</taxon>
        <taxon>Ostreococcus</taxon>
    </lineage>
</organism>
<keyword evidence="2 6" id="KW-0547">Nucleotide-binding</keyword>
<evidence type="ECO:0000313" key="10">
    <source>
        <dbReference type="EMBL" id="OUS49468.1"/>
    </source>
</evidence>
<dbReference type="EMBL" id="KZ155771">
    <property type="protein sequence ID" value="OUS49468.1"/>
    <property type="molecule type" value="Genomic_DNA"/>
</dbReference>
<dbReference type="Pfam" id="PF21228">
    <property type="entry name" value="RuBisCO_activase_AAA_helical"/>
    <property type="match status" value="1"/>
</dbReference>
<feature type="domain" description="ATPase AAA-type core" evidence="8">
    <location>
        <begin position="121"/>
        <end position="263"/>
    </location>
</feature>